<reference evidence="1" key="1">
    <citation type="submission" date="2020-08" db="EMBL/GenBank/DDBJ databases">
        <title>Genome public.</title>
        <authorList>
            <person name="Liu C."/>
            <person name="Sun Q."/>
        </authorList>
    </citation>
    <scope>NUCLEOTIDE SEQUENCE</scope>
    <source>
        <strain evidence="1">BX7</strain>
    </source>
</reference>
<proteinExistence type="predicted"/>
<comment type="caution">
    <text evidence="1">The sequence shown here is derived from an EMBL/GenBank/DDBJ whole genome shotgun (WGS) entry which is preliminary data.</text>
</comment>
<evidence type="ECO:0000313" key="1">
    <source>
        <dbReference type="EMBL" id="MBC8536761.1"/>
    </source>
</evidence>
<dbReference type="AlphaFoldDB" id="A0A926DEJ5"/>
<name>A0A926DEJ5_9FIRM</name>
<dbReference type="Proteomes" id="UP000620366">
    <property type="component" value="Unassembled WGS sequence"/>
</dbReference>
<sequence>MGLSGDIMNKVKKATETATQKVGELTESAKLNMEISAVESDINDLYRELGRAVYFAAKTSDSIFDPAELIGKIDGKTDRLVELKAQQDDRRGLKTCAACGKRTDAENEFCPACGKKLD</sequence>
<evidence type="ECO:0008006" key="3">
    <source>
        <dbReference type="Google" id="ProtNLM"/>
    </source>
</evidence>
<dbReference type="EMBL" id="JACRSP010000003">
    <property type="protein sequence ID" value="MBC8536761.1"/>
    <property type="molecule type" value="Genomic_DNA"/>
</dbReference>
<accession>A0A926DEJ5</accession>
<organism evidence="1 2">
    <name type="scientific">Feifania hominis</name>
    <dbReference type="NCBI Taxonomy" id="2763660"/>
    <lineage>
        <taxon>Bacteria</taxon>
        <taxon>Bacillati</taxon>
        <taxon>Bacillota</taxon>
        <taxon>Clostridia</taxon>
        <taxon>Eubacteriales</taxon>
        <taxon>Feifaniaceae</taxon>
        <taxon>Feifania</taxon>
    </lineage>
</organism>
<evidence type="ECO:0000313" key="2">
    <source>
        <dbReference type="Proteomes" id="UP000620366"/>
    </source>
</evidence>
<keyword evidence="2" id="KW-1185">Reference proteome</keyword>
<gene>
    <name evidence="1" type="ORF">H8695_08690</name>
</gene>
<protein>
    <recommendedName>
        <fullName evidence="3">Zinc-ribbon domain-containing protein</fullName>
    </recommendedName>
</protein>